<dbReference type="Pfam" id="PF07394">
    <property type="entry name" value="DUF1501"/>
    <property type="match status" value="1"/>
</dbReference>
<reference evidence="1 2" key="1">
    <citation type="submission" date="2023-06" db="EMBL/GenBank/DDBJ databases">
        <title>Roseiconus lacunae JC819 isolated from Gulf of Mannar region, Tamil Nadu.</title>
        <authorList>
            <person name="Pk S."/>
            <person name="Ch S."/>
            <person name="Ch V.R."/>
        </authorList>
    </citation>
    <scope>NUCLEOTIDE SEQUENCE [LARGE SCALE GENOMIC DNA]</scope>
    <source>
        <strain evidence="1 2">JC819</strain>
    </source>
</reference>
<dbReference type="InterPro" id="IPR017850">
    <property type="entry name" value="Alkaline_phosphatase_core_sf"/>
</dbReference>
<dbReference type="PROSITE" id="PS51318">
    <property type="entry name" value="TAT"/>
    <property type="match status" value="1"/>
</dbReference>
<dbReference type="PANTHER" id="PTHR43737:SF1">
    <property type="entry name" value="DUF1501 DOMAIN-CONTAINING PROTEIN"/>
    <property type="match status" value="1"/>
</dbReference>
<name>A0ABT7PCB2_9BACT</name>
<organism evidence="1 2">
    <name type="scientific">Roseiconus lacunae</name>
    <dbReference type="NCBI Taxonomy" id="2605694"/>
    <lineage>
        <taxon>Bacteria</taxon>
        <taxon>Pseudomonadati</taxon>
        <taxon>Planctomycetota</taxon>
        <taxon>Planctomycetia</taxon>
        <taxon>Pirellulales</taxon>
        <taxon>Pirellulaceae</taxon>
        <taxon>Roseiconus</taxon>
    </lineage>
</organism>
<dbReference type="RefSeq" id="WP_289161865.1">
    <property type="nucleotide sequence ID" value="NZ_JASZZN010000001.1"/>
</dbReference>
<dbReference type="PANTHER" id="PTHR43737">
    <property type="entry name" value="BLL7424 PROTEIN"/>
    <property type="match status" value="1"/>
</dbReference>
<protein>
    <submittedName>
        <fullName evidence="1">DUF1501 domain-containing protein</fullName>
    </submittedName>
</protein>
<keyword evidence="2" id="KW-1185">Reference proteome</keyword>
<gene>
    <name evidence="1" type="ORF">QTN89_01660</name>
</gene>
<comment type="caution">
    <text evidence="1">The sequence shown here is derived from an EMBL/GenBank/DDBJ whole genome shotgun (WGS) entry which is preliminary data.</text>
</comment>
<dbReference type="InterPro" id="IPR006311">
    <property type="entry name" value="TAT_signal"/>
</dbReference>
<dbReference type="EMBL" id="JASZZN010000001">
    <property type="protein sequence ID" value="MDM4014117.1"/>
    <property type="molecule type" value="Genomic_DNA"/>
</dbReference>
<sequence>MNLTAHTRRRFLGNVTTGLAGIGLMDLLGGPAHAAGDGQVSPHHTAKAKRVLQIFCPGAASHMDLWEHKPMLEKMSGKPMPGEENLVSFQGKNGNLMQSPWPFVPSGQSGKAISSMLPHMAEHVDDIAFVHSLHSKTNTHGPGCVFMNTGHDTEGFPGAGAWISYALGSENENLPAYVAIPDIRGEPPNGKANWSNGFLPAKYQAITLSDQMPIRNLRRPDSVDVQTDQATRRFLDQMNRRFAAENPAESELQARVESYSLAARMQLSAPEVSDLSAESSATHRLYGTDDENKLKAAYARNCMLARRLLERGVRYVNLYCASRASGVDGLLNWDAHKTLKADYERHCPVFDQPTAALLSDLKQTGLLEETLVLWTTEFGRMPTHQQGTVGRDHNPDGFTCWMMGAGVKGGVSYGATDDFGRRAEVNPTTVWDYYATALHLLGYDHEKLTWYHNGLDRRLTDVHGHVINDVLA</sequence>
<evidence type="ECO:0000313" key="1">
    <source>
        <dbReference type="EMBL" id="MDM4014117.1"/>
    </source>
</evidence>
<dbReference type="InterPro" id="IPR010869">
    <property type="entry name" value="DUF1501"/>
</dbReference>
<proteinExistence type="predicted"/>
<accession>A0ABT7PCB2</accession>
<evidence type="ECO:0000313" key="2">
    <source>
        <dbReference type="Proteomes" id="UP001239462"/>
    </source>
</evidence>
<dbReference type="Proteomes" id="UP001239462">
    <property type="component" value="Unassembled WGS sequence"/>
</dbReference>
<dbReference type="SUPFAM" id="SSF53649">
    <property type="entry name" value="Alkaline phosphatase-like"/>
    <property type="match status" value="1"/>
</dbReference>